<dbReference type="Proteomes" id="UP000655830">
    <property type="component" value="Unassembled WGS sequence"/>
</dbReference>
<keyword evidence="2" id="KW-1185">Reference proteome</keyword>
<evidence type="ECO:0000313" key="1">
    <source>
        <dbReference type="EMBL" id="MBC8581467.1"/>
    </source>
</evidence>
<organism evidence="1 2">
    <name type="scientific">Zhenhengia yiwuensis</name>
    <dbReference type="NCBI Taxonomy" id="2763666"/>
    <lineage>
        <taxon>Bacteria</taxon>
        <taxon>Bacillati</taxon>
        <taxon>Bacillota</taxon>
        <taxon>Clostridia</taxon>
        <taxon>Lachnospirales</taxon>
        <taxon>Lachnospiraceae</taxon>
        <taxon>Zhenhengia</taxon>
    </lineage>
</organism>
<proteinExistence type="predicted"/>
<dbReference type="AlphaFoldDB" id="A0A926IF88"/>
<protein>
    <submittedName>
        <fullName evidence="1">Uncharacterized protein</fullName>
    </submittedName>
</protein>
<gene>
    <name evidence="1" type="ORF">H8718_18410</name>
</gene>
<evidence type="ECO:0000313" key="2">
    <source>
        <dbReference type="Proteomes" id="UP000655830"/>
    </source>
</evidence>
<sequence length="49" mass="5830">MNYKEEIKDIIDGARNIKGFEDKEDDDCLQAYEDVEWMMLRLSGDGWED</sequence>
<name>A0A926IF88_9FIRM</name>
<reference evidence="1" key="1">
    <citation type="submission" date="2020-08" db="EMBL/GenBank/DDBJ databases">
        <title>Genome public.</title>
        <authorList>
            <person name="Liu C."/>
            <person name="Sun Q."/>
        </authorList>
    </citation>
    <scope>NUCLEOTIDE SEQUENCE</scope>
    <source>
        <strain evidence="1">NSJ-12</strain>
    </source>
</reference>
<accession>A0A926IF88</accession>
<comment type="caution">
    <text evidence="1">The sequence shown here is derived from an EMBL/GenBank/DDBJ whole genome shotgun (WGS) entry which is preliminary data.</text>
</comment>
<dbReference type="RefSeq" id="WP_249334410.1">
    <property type="nucleotide sequence ID" value="NZ_JACRSY010000053.1"/>
</dbReference>
<dbReference type="EMBL" id="JACRSY010000053">
    <property type="protein sequence ID" value="MBC8581467.1"/>
    <property type="molecule type" value="Genomic_DNA"/>
</dbReference>